<evidence type="ECO:0000313" key="4">
    <source>
        <dbReference type="EMBL" id="KAJ8920588.1"/>
    </source>
</evidence>
<keyword evidence="5" id="KW-1185">Reference proteome</keyword>
<organism evidence="4 5">
    <name type="scientific">Exocentrus adspersus</name>
    <dbReference type="NCBI Taxonomy" id="1586481"/>
    <lineage>
        <taxon>Eukaryota</taxon>
        <taxon>Metazoa</taxon>
        <taxon>Ecdysozoa</taxon>
        <taxon>Arthropoda</taxon>
        <taxon>Hexapoda</taxon>
        <taxon>Insecta</taxon>
        <taxon>Pterygota</taxon>
        <taxon>Neoptera</taxon>
        <taxon>Endopterygota</taxon>
        <taxon>Coleoptera</taxon>
        <taxon>Polyphaga</taxon>
        <taxon>Cucujiformia</taxon>
        <taxon>Chrysomeloidea</taxon>
        <taxon>Cerambycidae</taxon>
        <taxon>Lamiinae</taxon>
        <taxon>Acanthocinini</taxon>
        <taxon>Exocentrus</taxon>
    </lineage>
</organism>
<proteinExistence type="predicted"/>
<dbReference type="PANTHER" id="PTHR22826:SF106">
    <property type="entry name" value="TRIO, ISOFORM A"/>
    <property type="match status" value="1"/>
</dbReference>
<gene>
    <name evidence="4" type="ORF">NQ315_004727</name>
</gene>
<dbReference type="SMART" id="SM00233">
    <property type="entry name" value="PH"/>
    <property type="match status" value="1"/>
</dbReference>
<evidence type="ECO:0000256" key="1">
    <source>
        <dbReference type="ARBA" id="ARBA00022658"/>
    </source>
</evidence>
<dbReference type="GO" id="GO:0007411">
    <property type="term" value="P:axon guidance"/>
    <property type="evidence" value="ECO:0007669"/>
    <property type="project" value="TreeGrafter"/>
</dbReference>
<sequence length="209" mass="24421">MDDNTSTSSTGKETKRHSLGSKFWQQLRVSKRKSKSSTKPTTFVSYCAEDNISDAEDSFISLPTNFQRREVDRQSISLDDISIHECPFDVTGYGKLLLKDKFKLRKPKRKKVIVFLFEKIIVLTVEDKKQDSYYYYGSIKISNLIMTPDVHNPRKIYLKDFTNSKLSENNIEYKLEAKTEEIRSAWKDVLLRCLWMQLVSAKAEQQRLN</sequence>
<dbReference type="EMBL" id="JANEYG010000013">
    <property type="protein sequence ID" value="KAJ8920588.1"/>
    <property type="molecule type" value="Genomic_DNA"/>
</dbReference>
<comment type="caution">
    <text evidence="4">The sequence shown here is derived from an EMBL/GenBank/DDBJ whole genome shotgun (WGS) entry which is preliminary data.</text>
</comment>
<dbReference type="Pfam" id="PF22697">
    <property type="entry name" value="SOS1_NGEF_PH"/>
    <property type="match status" value="1"/>
</dbReference>
<dbReference type="PANTHER" id="PTHR22826">
    <property type="entry name" value="RHO GUANINE EXCHANGE FACTOR-RELATED"/>
    <property type="match status" value="1"/>
</dbReference>
<reference evidence="4 5" key="1">
    <citation type="journal article" date="2023" name="Insect Mol. Biol.">
        <title>Genome sequencing provides insights into the evolution of gene families encoding plant cell wall-degrading enzymes in longhorned beetles.</title>
        <authorList>
            <person name="Shin N.R."/>
            <person name="Okamura Y."/>
            <person name="Kirsch R."/>
            <person name="Pauchet Y."/>
        </authorList>
    </citation>
    <scope>NUCLEOTIDE SEQUENCE [LARGE SCALE GENOMIC DNA]</scope>
    <source>
        <strain evidence="4">EAD_L_NR</strain>
    </source>
</reference>
<feature type="domain" description="PH" evidence="3">
    <location>
        <begin position="89"/>
        <end position="195"/>
    </location>
</feature>
<dbReference type="GO" id="GO:0005085">
    <property type="term" value="F:guanyl-nucleotide exchange factor activity"/>
    <property type="evidence" value="ECO:0007669"/>
    <property type="project" value="UniProtKB-KW"/>
</dbReference>
<dbReference type="InterPro" id="IPR051336">
    <property type="entry name" value="RhoGEF_Guanine_NuclExch_SF"/>
</dbReference>
<evidence type="ECO:0000313" key="5">
    <source>
        <dbReference type="Proteomes" id="UP001159042"/>
    </source>
</evidence>
<dbReference type="SUPFAM" id="SSF50729">
    <property type="entry name" value="PH domain-like"/>
    <property type="match status" value="1"/>
</dbReference>
<dbReference type="GO" id="GO:0019898">
    <property type="term" value="C:extrinsic component of membrane"/>
    <property type="evidence" value="ECO:0007669"/>
    <property type="project" value="TreeGrafter"/>
</dbReference>
<dbReference type="AlphaFoldDB" id="A0AAV8W1R5"/>
<dbReference type="Gene3D" id="2.30.29.30">
    <property type="entry name" value="Pleckstrin-homology domain (PH domain)/Phosphotyrosine-binding domain (PTB)"/>
    <property type="match status" value="1"/>
</dbReference>
<feature type="compositionally biased region" description="Polar residues" evidence="2">
    <location>
        <begin position="1"/>
        <end position="11"/>
    </location>
</feature>
<feature type="region of interest" description="Disordered" evidence="2">
    <location>
        <begin position="1"/>
        <end position="23"/>
    </location>
</feature>
<dbReference type="Proteomes" id="UP001159042">
    <property type="component" value="Unassembled WGS sequence"/>
</dbReference>
<protein>
    <recommendedName>
        <fullName evidence="3">PH domain-containing protein</fullName>
    </recommendedName>
</protein>
<dbReference type="InterPro" id="IPR011993">
    <property type="entry name" value="PH-like_dom_sf"/>
</dbReference>
<dbReference type="InterPro" id="IPR055251">
    <property type="entry name" value="SOS1_NGEF_PH"/>
</dbReference>
<evidence type="ECO:0000259" key="3">
    <source>
        <dbReference type="PROSITE" id="PS50003"/>
    </source>
</evidence>
<evidence type="ECO:0000256" key="2">
    <source>
        <dbReference type="SAM" id="MobiDB-lite"/>
    </source>
</evidence>
<name>A0AAV8W1R5_9CUCU</name>
<accession>A0AAV8W1R5</accession>
<dbReference type="InterPro" id="IPR001849">
    <property type="entry name" value="PH_domain"/>
</dbReference>
<keyword evidence="1" id="KW-0344">Guanine-nucleotide releasing factor</keyword>
<dbReference type="GO" id="GO:0005737">
    <property type="term" value="C:cytoplasm"/>
    <property type="evidence" value="ECO:0007669"/>
    <property type="project" value="TreeGrafter"/>
</dbReference>
<dbReference type="PROSITE" id="PS50003">
    <property type="entry name" value="PH_DOMAIN"/>
    <property type="match status" value="1"/>
</dbReference>